<dbReference type="EMBL" id="LJCO01000107">
    <property type="protein sequence ID" value="KPV39319.1"/>
    <property type="molecule type" value="Genomic_DNA"/>
</dbReference>
<proteinExistence type="predicted"/>
<reference evidence="1 2" key="1">
    <citation type="submission" date="2015-09" db="EMBL/GenBank/DDBJ databases">
        <title>Draft genome sequence of Alicyclobacillus ferrooxydans DSM 22381.</title>
        <authorList>
            <person name="Hemp J."/>
        </authorList>
    </citation>
    <scope>NUCLEOTIDE SEQUENCE [LARGE SCALE GENOMIC DNA]</scope>
    <source>
        <strain evidence="1 2">TC-34</strain>
    </source>
</reference>
<dbReference type="Pfam" id="PF00132">
    <property type="entry name" value="Hexapep"/>
    <property type="match status" value="1"/>
</dbReference>
<dbReference type="Gene3D" id="2.160.10.10">
    <property type="entry name" value="Hexapeptide repeat proteins"/>
    <property type="match status" value="1"/>
</dbReference>
<dbReference type="OrthoDB" id="9788080at2"/>
<dbReference type="PATRIC" id="fig|471514.4.peg.2080"/>
<dbReference type="RefSeq" id="WP_054971470.1">
    <property type="nucleotide sequence ID" value="NZ_LJCO01000107.1"/>
</dbReference>
<dbReference type="InterPro" id="IPR001451">
    <property type="entry name" value="Hexapep"/>
</dbReference>
<evidence type="ECO:0008006" key="3">
    <source>
        <dbReference type="Google" id="ProtNLM"/>
    </source>
</evidence>
<dbReference type="InterPro" id="IPR051159">
    <property type="entry name" value="Hexapeptide_acetyltransf"/>
</dbReference>
<dbReference type="SUPFAM" id="SSF51161">
    <property type="entry name" value="Trimeric LpxA-like enzymes"/>
    <property type="match status" value="1"/>
</dbReference>
<dbReference type="PANTHER" id="PTHR23416">
    <property type="entry name" value="SIALIC ACID SYNTHASE-RELATED"/>
    <property type="match status" value="1"/>
</dbReference>
<dbReference type="InterPro" id="IPR011004">
    <property type="entry name" value="Trimer_LpxA-like_sf"/>
</dbReference>
<keyword evidence="2" id="KW-1185">Reference proteome</keyword>
<dbReference type="CDD" id="cd04647">
    <property type="entry name" value="LbH_MAT_like"/>
    <property type="match status" value="1"/>
</dbReference>
<dbReference type="AlphaFoldDB" id="A0A0P9EAF6"/>
<evidence type="ECO:0000313" key="1">
    <source>
        <dbReference type="EMBL" id="KPV39319.1"/>
    </source>
</evidence>
<accession>A0A0P9EAF6</accession>
<name>A0A0P9EAF6_9BACL</name>
<sequence>MQARRIAFELLMYAANHWVNRIPFYTVRNLFYRKLLKVDIGTGTAMQMDVLLMTRGGIRIGDNSVINRGCMLDGRGGLYIGNNVNISPETMILTAEHDVNHPLFGGKEAPVVIHDDSWLSSRSMILPGVIVGRGAVVAAGAVVTKDVPEYAIVGGVPARVIGTRASNLQYELNYFRLFQ</sequence>
<protein>
    <recommendedName>
        <fullName evidence="3">Acetyltransferase</fullName>
    </recommendedName>
</protein>
<evidence type="ECO:0000313" key="2">
    <source>
        <dbReference type="Proteomes" id="UP000050482"/>
    </source>
</evidence>
<gene>
    <name evidence="1" type="ORF">AN477_22745</name>
</gene>
<organism evidence="1 2">
    <name type="scientific">Alicyclobacillus ferrooxydans</name>
    <dbReference type="NCBI Taxonomy" id="471514"/>
    <lineage>
        <taxon>Bacteria</taxon>
        <taxon>Bacillati</taxon>
        <taxon>Bacillota</taxon>
        <taxon>Bacilli</taxon>
        <taxon>Bacillales</taxon>
        <taxon>Alicyclobacillaceae</taxon>
        <taxon>Alicyclobacillus</taxon>
    </lineage>
</organism>
<dbReference type="Proteomes" id="UP000050482">
    <property type="component" value="Unassembled WGS sequence"/>
</dbReference>
<comment type="caution">
    <text evidence="1">The sequence shown here is derived from an EMBL/GenBank/DDBJ whole genome shotgun (WGS) entry which is preliminary data.</text>
</comment>
<dbReference type="STRING" id="471514.AN477_22745"/>